<dbReference type="AlphaFoldDB" id="A0A375J4P9"/>
<gene>
    <name evidence="1" type="ORF">CBM2634_B120009</name>
</gene>
<accession>A0A375J4P9</accession>
<organism evidence="1 2">
    <name type="scientific">Cupriavidus taiwanensis</name>
    <dbReference type="NCBI Taxonomy" id="164546"/>
    <lineage>
        <taxon>Bacteria</taxon>
        <taxon>Pseudomonadati</taxon>
        <taxon>Pseudomonadota</taxon>
        <taxon>Betaproteobacteria</taxon>
        <taxon>Burkholderiales</taxon>
        <taxon>Burkholderiaceae</taxon>
        <taxon>Cupriavidus</taxon>
    </lineage>
</organism>
<reference evidence="1 2" key="1">
    <citation type="submission" date="2018-01" db="EMBL/GenBank/DDBJ databases">
        <authorList>
            <person name="Gaut B.S."/>
            <person name="Morton B.R."/>
            <person name="Clegg M.T."/>
            <person name="Duvall M.R."/>
        </authorList>
    </citation>
    <scope>NUCLEOTIDE SEQUENCE [LARGE SCALE GENOMIC DNA]</scope>
    <source>
        <strain evidence="1">Cupriavidus taiwanensis cmp 52</strain>
    </source>
</reference>
<protein>
    <submittedName>
        <fullName evidence="1">Uncharacterized protein</fullName>
    </submittedName>
</protein>
<name>A0A375J4P9_9BURK</name>
<sequence length="37" mass="4210">MIITFAQKLVAASFMKIHRLFHHLLRVTPVNTSVAMS</sequence>
<evidence type="ECO:0000313" key="1">
    <source>
        <dbReference type="EMBL" id="SPR99799.1"/>
    </source>
</evidence>
<dbReference type="Proteomes" id="UP000256805">
    <property type="component" value="Unassembled WGS sequence"/>
</dbReference>
<dbReference type="EMBL" id="OVTA01000035">
    <property type="protein sequence ID" value="SPR99799.1"/>
    <property type="molecule type" value="Genomic_DNA"/>
</dbReference>
<evidence type="ECO:0000313" key="2">
    <source>
        <dbReference type="Proteomes" id="UP000256805"/>
    </source>
</evidence>
<proteinExistence type="predicted"/>